<dbReference type="PROSITE" id="PS51257">
    <property type="entry name" value="PROKAR_LIPOPROTEIN"/>
    <property type="match status" value="1"/>
</dbReference>
<keyword evidence="1" id="KW-0732">Signal</keyword>
<dbReference type="Pfam" id="PF05426">
    <property type="entry name" value="Alginate_lyase"/>
    <property type="match status" value="1"/>
</dbReference>
<dbReference type="Proteomes" id="UP000244932">
    <property type="component" value="Unassembled WGS sequence"/>
</dbReference>
<keyword evidence="6" id="KW-1185">Reference proteome</keyword>
<reference evidence="5 6" key="1">
    <citation type="submission" date="2018-03" db="EMBL/GenBank/DDBJ databases">
        <authorList>
            <person name="Keele B.F."/>
        </authorList>
    </citation>
    <scope>NUCLEOTIDE SEQUENCE [LARGE SCALE GENOMIC DNA]</scope>
    <source>
        <strain evidence="5 6">CeCT 8812</strain>
    </source>
</reference>
<evidence type="ECO:0000313" key="5">
    <source>
        <dbReference type="EMBL" id="SPF30805.1"/>
    </source>
</evidence>
<accession>A0A2R8AFF7</accession>
<dbReference type="InterPro" id="IPR008397">
    <property type="entry name" value="Alginate_lyase_dom"/>
</dbReference>
<dbReference type="AlphaFoldDB" id="A0A2R8AFF7"/>
<dbReference type="RefSeq" id="WP_108783505.1">
    <property type="nucleotide sequence ID" value="NZ_OMKW01000004.1"/>
</dbReference>
<gene>
    <name evidence="5" type="ORF">POI8812_03149</name>
</gene>
<keyword evidence="2" id="KW-0456">Lyase</keyword>
<dbReference type="EMBL" id="OMKW01000004">
    <property type="protein sequence ID" value="SPF30805.1"/>
    <property type="molecule type" value="Genomic_DNA"/>
</dbReference>
<evidence type="ECO:0000256" key="2">
    <source>
        <dbReference type="ARBA" id="ARBA00023239"/>
    </source>
</evidence>
<organism evidence="5 6">
    <name type="scientific">Pontivivens insulae</name>
    <dbReference type="NCBI Taxonomy" id="1639689"/>
    <lineage>
        <taxon>Bacteria</taxon>
        <taxon>Pseudomonadati</taxon>
        <taxon>Pseudomonadota</taxon>
        <taxon>Alphaproteobacteria</taxon>
        <taxon>Rhodobacterales</taxon>
        <taxon>Paracoccaceae</taxon>
        <taxon>Pontivivens</taxon>
    </lineage>
</organism>
<evidence type="ECO:0000256" key="1">
    <source>
        <dbReference type="ARBA" id="ARBA00022729"/>
    </source>
</evidence>
<feature type="compositionally biased region" description="Low complexity" evidence="3">
    <location>
        <begin position="19"/>
        <end position="36"/>
    </location>
</feature>
<name>A0A2R8AFF7_9RHOB</name>
<dbReference type="GO" id="GO:0016829">
    <property type="term" value="F:lyase activity"/>
    <property type="evidence" value="ECO:0007669"/>
    <property type="project" value="UniProtKB-KW"/>
</dbReference>
<evidence type="ECO:0000313" key="6">
    <source>
        <dbReference type="Proteomes" id="UP000244932"/>
    </source>
</evidence>
<evidence type="ECO:0000256" key="3">
    <source>
        <dbReference type="SAM" id="MobiDB-lite"/>
    </source>
</evidence>
<feature type="region of interest" description="Disordered" evidence="3">
    <location>
        <begin position="19"/>
        <end position="39"/>
    </location>
</feature>
<dbReference type="SUPFAM" id="SSF48230">
    <property type="entry name" value="Chondroitin AC/alginate lyase"/>
    <property type="match status" value="1"/>
</dbReference>
<evidence type="ECO:0000259" key="4">
    <source>
        <dbReference type="Pfam" id="PF05426"/>
    </source>
</evidence>
<dbReference type="InterPro" id="IPR008929">
    <property type="entry name" value="Chondroitin_lyas"/>
</dbReference>
<dbReference type="Gene3D" id="1.50.10.100">
    <property type="entry name" value="Chondroitin AC/alginate lyase"/>
    <property type="match status" value="1"/>
</dbReference>
<dbReference type="GO" id="GO:0042597">
    <property type="term" value="C:periplasmic space"/>
    <property type="evidence" value="ECO:0007669"/>
    <property type="project" value="InterPro"/>
</dbReference>
<sequence length="405" mass="43050">MLRLVPVFAILALAACQPTTSGQGAGSSATTGGSAQFDFTPPEDLAARLPRIGRLGSVTAYGNRLAANISRSEAANVCSWVRGENFPRPQQTIVTYASEAEAASPTGGNRMPNAGNDTFRQGAFYARRAASSVLGAGAGSDEARIFADALRANASAGAGLDASRFERGYSFTPDVDGMLEDASAWTFSYLLVADDLPLSPAERAQVEGWLTDLTRTWSEGSRSWRNRDGLRARWLNGLADASYAMLSGDAERFDAAAREMLAVISATRLDGSSRFGASRGNRALYYQGVSLDMALETAILLEAVGAEGLDLILPTARRMAGFYVRAWQDDDVIAPYAAEQNAVVTGSDYRVQERDRVVGTADLMVALAPGDPAIAALPGIRRSVVPWPTHYSTIFNATCIGAAQR</sequence>
<protein>
    <recommendedName>
        <fullName evidence="4">Alginate lyase domain-containing protein</fullName>
    </recommendedName>
</protein>
<feature type="domain" description="Alginate lyase" evidence="4">
    <location>
        <begin position="198"/>
        <end position="306"/>
    </location>
</feature>
<proteinExistence type="predicted"/>